<protein>
    <recommendedName>
        <fullName evidence="6">Maltose O-acetyltransferase</fullName>
    </recommendedName>
</protein>
<dbReference type="PROSITE" id="PS00101">
    <property type="entry name" value="HEXAPEP_TRANSFERASES"/>
    <property type="match status" value="1"/>
</dbReference>
<keyword evidence="5" id="KW-1185">Reference proteome</keyword>
<accession>A0ABX4EBE4</accession>
<dbReference type="SUPFAM" id="SSF51161">
    <property type="entry name" value="Trimeric LpxA-like enzymes"/>
    <property type="match status" value="1"/>
</dbReference>
<name>A0ABX4EBE4_9BACI</name>
<organism evidence="4 5">
    <name type="scientific">Domibacillus enclensis</name>
    <dbReference type="NCBI Taxonomy" id="1017273"/>
    <lineage>
        <taxon>Bacteria</taxon>
        <taxon>Bacillati</taxon>
        <taxon>Bacillota</taxon>
        <taxon>Bacilli</taxon>
        <taxon>Bacillales</taxon>
        <taxon>Bacillaceae</taxon>
        <taxon>Domibacillus</taxon>
    </lineage>
</organism>
<dbReference type="PANTHER" id="PTHR23416:SF23">
    <property type="entry name" value="ACETYLTRANSFERASE C18B11.09C-RELATED"/>
    <property type="match status" value="1"/>
</dbReference>
<sequence>MLATHFQFYIPSLQKKICREKFLLFGKNAEFRMGAYAVTCSNISLGDKVIIRPGSILMATKNGQIKIEKDVLVGSGVHIYVSNHKFDDLSLAIYYQGHSEEKSVLIKEGSWLGANAIILPGVTIGLNAVVAAGSIVTKDVQDFTLVGGNPTKIIRILD</sequence>
<evidence type="ECO:0000256" key="3">
    <source>
        <dbReference type="ARBA" id="ARBA00022737"/>
    </source>
</evidence>
<evidence type="ECO:0008006" key="6">
    <source>
        <dbReference type="Google" id="ProtNLM"/>
    </source>
</evidence>
<evidence type="ECO:0000256" key="2">
    <source>
        <dbReference type="ARBA" id="ARBA00022679"/>
    </source>
</evidence>
<dbReference type="Pfam" id="PF00132">
    <property type="entry name" value="Hexapep"/>
    <property type="match status" value="1"/>
</dbReference>
<dbReference type="InterPro" id="IPR051159">
    <property type="entry name" value="Hexapeptide_acetyltransf"/>
</dbReference>
<evidence type="ECO:0000256" key="1">
    <source>
        <dbReference type="ARBA" id="ARBA00007274"/>
    </source>
</evidence>
<dbReference type="PANTHER" id="PTHR23416">
    <property type="entry name" value="SIALIC ACID SYNTHASE-RELATED"/>
    <property type="match status" value="1"/>
</dbReference>
<gene>
    <name evidence="4" type="ORF">B1B05_05795</name>
</gene>
<keyword evidence="2" id="KW-0808">Transferase</keyword>
<keyword evidence="3" id="KW-0677">Repeat</keyword>
<proteinExistence type="inferred from homology"/>
<evidence type="ECO:0000313" key="5">
    <source>
        <dbReference type="Proteomes" id="UP000215545"/>
    </source>
</evidence>
<dbReference type="Gene3D" id="2.160.10.10">
    <property type="entry name" value="Hexapeptide repeat proteins"/>
    <property type="match status" value="1"/>
</dbReference>
<comment type="caution">
    <text evidence="4">The sequence shown here is derived from an EMBL/GenBank/DDBJ whole genome shotgun (WGS) entry which is preliminary data.</text>
</comment>
<reference evidence="5" key="1">
    <citation type="submission" date="2017-03" db="EMBL/GenBank/DDBJ databases">
        <title>Bacillus sp. V-88(T) DSM27956, whole genome shotgun sequencing project.</title>
        <authorList>
            <person name="Dastager S.G."/>
            <person name="Neurgaonkar P.S."/>
            <person name="Dharne M.S."/>
        </authorList>
    </citation>
    <scope>NUCLEOTIDE SEQUENCE [LARGE SCALE GENOMIC DNA]</scope>
    <source>
        <strain evidence="5">DSM 25145</strain>
    </source>
</reference>
<dbReference type="InterPro" id="IPR011004">
    <property type="entry name" value="Trimer_LpxA-like_sf"/>
</dbReference>
<dbReference type="InterPro" id="IPR018357">
    <property type="entry name" value="Hexapep_transf_CS"/>
</dbReference>
<dbReference type="CDD" id="cd04647">
    <property type="entry name" value="LbH_MAT_like"/>
    <property type="match status" value="1"/>
</dbReference>
<dbReference type="Proteomes" id="UP000215545">
    <property type="component" value="Unassembled WGS sequence"/>
</dbReference>
<dbReference type="InterPro" id="IPR001451">
    <property type="entry name" value="Hexapep"/>
</dbReference>
<comment type="similarity">
    <text evidence="1">Belongs to the transferase hexapeptide repeat family.</text>
</comment>
<evidence type="ECO:0000313" key="4">
    <source>
        <dbReference type="EMBL" id="OXS79283.1"/>
    </source>
</evidence>
<dbReference type="EMBL" id="MWSK01000002">
    <property type="protein sequence ID" value="OXS79283.1"/>
    <property type="molecule type" value="Genomic_DNA"/>
</dbReference>